<organism evidence="13 15">
    <name type="scientific">Anaerobacillus isosaccharinicus</name>
    <dbReference type="NCBI Taxonomy" id="1532552"/>
    <lineage>
        <taxon>Bacteria</taxon>
        <taxon>Bacillati</taxon>
        <taxon>Bacillota</taxon>
        <taxon>Bacilli</taxon>
        <taxon>Bacillales</taxon>
        <taxon>Bacillaceae</taxon>
        <taxon>Anaerobacillus</taxon>
    </lineage>
</organism>
<dbReference type="PANTHER" id="PTHR32089:SF112">
    <property type="entry name" value="LYSOZYME-LIKE PROTEIN-RELATED"/>
    <property type="match status" value="1"/>
</dbReference>
<dbReference type="OrthoDB" id="9760371at2"/>
<comment type="subcellular location">
    <subcellularLocation>
        <location evidence="1">Cell membrane</location>
        <topology evidence="1">Multi-pass membrane protein</topology>
    </subcellularLocation>
</comment>
<keyword evidence="7 9" id="KW-0807">Transducer</keyword>
<keyword evidence="15" id="KW-1185">Reference proteome</keyword>
<dbReference type="SUPFAM" id="SSF58104">
    <property type="entry name" value="Methyl-accepting chemotaxis protein (MCP) signaling domain"/>
    <property type="match status" value="1"/>
</dbReference>
<feature type="domain" description="HAMP" evidence="12">
    <location>
        <begin position="332"/>
        <end position="386"/>
    </location>
</feature>
<dbReference type="InterPro" id="IPR003660">
    <property type="entry name" value="HAMP_dom"/>
</dbReference>
<dbReference type="PROSITE" id="PS50885">
    <property type="entry name" value="HAMP"/>
    <property type="match status" value="1"/>
</dbReference>
<dbReference type="KEGG" id="aia:AWH56_012320"/>
<evidence type="ECO:0000313" key="15">
    <source>
        <dbReference type="Proteomes" id="UP000180175"/>
    </source>
</evidence>
<dbReference type="Gene3D" id="6.10.340.10">
    <property type="match status" value="1"/>
</dbReference>
<dbReference type="GO" id="GO:0006935">
    <property type="term" value="P:chemotaxis"/>
    <property type="evidence" value="ECO:0007669"/>
    <property type="project" value="UniProtKB-KW"/>
</dbReference>
<evidence type="ECO:0000256" key="1">
    <source>
        <dbReference type="ARBA" id="ARBA00004651"/>
    </source>
</evidence>
<name>A0A1S2LLN3_9BACI</name>
<evidence type="ECO:0000259" key="11">
    <source>
        <dbReference type="PROSITE" id="PS50111"/>
    </source>
</evidence>
<dbReference type="GO" id="GO:0007165">
    <property type="term" value="P:signal transduction"/>
    <property type="evidence" value="ECO:0007669"/>
    <property type="project" value="UniProtKB-KW"/>
</dbReference>
<gene>
    <name evidence="14" type="ORF">AWH56_012320</name>
    <name evidence="13" type="ORF">AWH56_14060</name>
</gene>
<evidence type="ECO:0000313" key="14">
    <source>
        <dbReference type="EMBL" id="QOY38247.1"/>
    </source>
</evidence>
<dbReference type="SMART" id="SM00283">
    <property type="entry name" value="MA"/>
    <property type="match status" value="1"/>
</dbReference>
<feature type="transmembrane region" description="Helical" evidence="10">
    <location>
        <begin position="311"/>
        <end position="332"/>
    </location>
</feature>
<dbReference type="InterPro" id="IPR004089">
    <property type="entry name" value="MCPsignal_dom"/>
</dbReference>
<dbReference type="Pfam" id="PF02743">
    <property type="entry name" value="dCache_1"/>
    <property type="match status" value="1"/>
</dbReference>
<dbReference type="AlphaFoldDB" id="A0A1S2LLN3"/>
<evidence type="ECO:0000256" key="5">
    <source>
        <dbReference type="ARBA" id="ARBA00022989"/>
    </source>
</evidence>
<reference evidence="14 15" key="2">
    <citation type="journal article" date="2017" name="Genome Announc.">
        <title>Draft Genome Sequences of Four Alkaliphilic Bacteria Belonging to the Anaerobacillus Genus.</title>
        <authorList>
            <person name="Bassil N.M."/>
            <person name="Lloyd J.R."/>
        </authorList>
    </citation>
    <scope>NUCLEOTIDE SEQUENCE [LARGE SCALE GENOMIC DNA]</scope>
    <source>
        <strain evidence="14 15">NB2006</strain>
    </source>
</reference>
<keyword evidence="5 10" id="KW-1133">Transmembrane helix</keyword>
<dbReference type="Pfam" id="PF00015">
    <property type="entry name" value="MCPsignal"/>
    <property type="match status" value="1"/>
</dbReference>
<keyword evidence="2" id="KW-1003">Cell membrane</keyword>
<dbReference type="RefSeq" id="WP_071317677.1">
    <property type="nucleotide sequence ID" value="NZ_CP063356.2"/>
</dbReference>
<evidence type="ECO:0000256" key="9">
    <source>
        <dbReference type="PROSITE-ProRule" id="PRU00284"/>
    </source>
</evidence>
<dbReference type="PROSITE" id="PS50111">
    <property type="entry name" value="CHEMOTAXIS_TRANSDUC_2"/>
    <property type="match status" value="1"/>
</dbReference>
<dbReference type="CDD" id="cd06225">
    <property type="entry name" value="HAMP"/>
    <property type="match status" value="1"/>
</dbReference>
<evidence type="ECO:0000313" key="13">
    <source>
        <dbReference type="EMBL" id="OIJ12345.1"/>
    </source>
</evidence>
<keyword evidence="6 10" id="KW-0472">Membrane</keyword>
<dbReference type="Pfam" id="PF00672">
    <property type="entry name" value="HAMP"/>
    <property type="match status" value="1"/>
</dbReference>
<reference evidence="13 15" key="1">
    <citation type="submission" date="2016-10" db="EMBL/GenBank/DDBJ databases">
        <title>Draft genome sequences of four alkaliphilic bacteria belonging to the Anaerobacillus genus.</title>
        <authorList>
            <person name="Bassil N.M."/>
            <person name="Lloyd J.R."/>
        </authorList>
    </citation>
    <scope>NUCLEOTIDE SEQUENCE [LARGE SCALE GENOMIC DNA]</scope>
    <source>
        <strain evidence="13 15">NB2006</strain>
    </source>
</reference>
<evidence type="ECO:0000256" key="3">
    <source>
        <dbReference type="ARBA" id="ARBA00022500"/>
    </source>
</evidence>
<feature type="domain" description="Methyl-accepting transducer" evidence="11">
    <location>
        <begin position="405"/>
        <end position="655"/>
    </location>
</feature>
<reference evidence="14" key="4">
    <citation type="submission" date="2020-10" db="EMBL/GenBank/DDBJ databases">
        <authorList>
            <person name="Bassil N.M."/>
            <person name="Lloyd J.R."/>
        </authorList>
    </citation>
    <scope>NUCLEOTIDE SEQUENCE</scope>
    <source>
        <strain evidence="14">NB2006</strain>
    </source>
</reference>
<dbReference type="SUPFAM" id="SSF103190">
    <property type="entry name" value="Sensory domain-like"/>
    <property type="match status" value="1"/>
</dbReference>
<protein>
    <submittedName>
        <fullName evidence="14">Methyl-accepting chemotaxis protein</fullName>
    </submittedName>
</protein>
<dbReference type="InterPro" id="IPR033479">
    <property type="entry name" value="dCache_1"/>
</dbReference>
<keyword evidence="3" id="KW-0145">Chemotaxis</keyword>
<proteinExistence type="inferred from homology"/>
<dbReference type="EMBL" id="CP063356">
    <property type="protein sequence ID" value="QOY38247.1"/>
    <property type="molecule type" value="Genomic_DNA"/>
</dbReference>
<evidence type="ECO:0000259" key="12">
    <source>
        <dbReference type="PROSITE" id="PS50885"/>
    </source>
</evidence>
<evidence type="ECO:0000256" key="10">
    <source>
        <dbReference type="SAM" id="Phobius"/>
    </source>
</evidence>
<evidence type="ECO:0000256" key="6">
    <source>
        <dbReference type="ARBA" id="ARBA00023136"/>
    </source>
</evidence>
<dbReference type="CDD" id="cd12914">
    <property type="entry name" value="PDC1_DGC_like"/>
    <property type="match status" value="1"/>
</dbReference>
<evidence type="ECO:0000256" key="7">
    <source>
        <dbReference type="ARBA" id="ARBA00023224"/>
    </source>
</evidence>
<evidence type="ECO:0000256" key="4">
    <source>
        <dbReference type="ARBA" id="ARBA00022692"/>
    </source>
</evidence>
<dbReference type="Gene3D" id="3.30.450.20">
    <property type="entry name" value="PAS domain"/>
    <property type="match status" value="1"/>
</dbReference>
<dbReference type="Proteomes" id="UP000180175">
    <property type="component" value="Chromosome"/>
</dbReference>
<dbReference type="InterPro" id="IPR029151">
    <property type="entry name" value="Sensor-like_sf"/>
</dbReference>
<evidence type="ECO:0000256" key="8">
    <source>
        <dbReference type="ARBA" id="ARBA00029447"/>
    </source>
</evidence>
<comment type="similarity">
    <text evidence="8">Belongs to the methyl-accepting chemotaxis (MCP) protein family.</text>
</comment>
<dbReference type="GO" id="GO:0005886">
    <property type="term" value="C:plasma membrane"/>
    <property type="evidence" value="ECO:0007669"/>
    <property type="project" value="UniProtKB-SubCell"/>
</dbReference>
<sequence length="691" mass="75928">MFKWKDLKIKRKIMVLVIFVSFLPLVGLSTLFYSGSKENITNEVLRGNSVFLKLTKSKLNNYFLERAGDGQVLAASLYDKIADLNRVERNSPQWRTYYQEMDEILSVVTSSYGFTNIYLTDEKGTITYSTIQKETEGSDISYRPYFTAAKNGDQFWSNLFYSDLYLSNVKVLSTPIYRNGVSGSFIGTINILLDNEAISALVHNEIHRIGQSGDAYLINAEGLLHTETRLGEYTEDATLSVTIDTKAVDILRQPIQNRDLNFEFADVYHDYLGNPVLGAVGTVLIGNEVLGLVIEVDEDEAFTNLISLRNFVIIIAIGIIAICSIFSIWFSTNMSNKINYLRRELNILASSGGDLTKELNITGKDEIGELAGATNKFITNVRSIVTNVMRNAEHATAASQQLNASAEEIEQSANQMAVSIQEVSDGAQQQNELAVSTLTLVEKSMKEVEIGNEQVNQTSLAAASSTEIAKKGKQAIVTAINQSEEMKQTVLSASNSVDLLGRHSQEISGIITIITEIADQTNLLALNAAIEAARAGEQGKGFAVVADEVRKLAEQSRNSAGKITELINNIQQETSVTVKLMNDNLQAVEEQVCLIGSGGQSLEAIVKQAEETEFFAKSTKEIFNRLQENTQNVLQAVEEISSIIEETAASSQEVAAGAEEQAATVEEITASSEELVEMAEQLNEEVKKFKV</sequence>
<evidence type="ECO:0000256" key="2">
    <source>
        <dbReference type="ARBA" id="ARBA00022475"/>
    </source>
</evidence>
<reference evidence="14 15" key="3">
    <citation type="journal article" date="2019" name="Int. J. Syst. Evol. Microbiol.">
        <title>Anaerobacillus isosaccharinicus sp. nov., an alkaliphilic bacterium which degrades isosaccharinic acid.</title>
        <authorList>
            <person name="Bassil N.M."/>
            <person name="Lloyd J.R."/>
        </authorList>
    </citation>
    <scope>NUCLEOTIDE SEQUENCE [LARGE SCALE GENOMIC DNA]</scope>
    <source>
        <strain evidence="14 15">NB2006</strain>
    </source>
</reference>
<keyword evidence="4 10" id="KW-0812">Transmembrane</keyword>
<dbReference type="Gene3D" id="1.10.287.950">
    <property type="entry name" value="Methyl-accepting chemotaxis protein"/>
    <property type="match status" value="1"/>
</dbReference>
<dbReference type="PANTHER" id="PTHR32089">
    <property type="entry name" value="METHYL-ACCEPTING CHEMOTAXIS PROTEIN MCPB"/>
    <property type="match status" value="1"/>
</dbReference>
<dbReference type="CDD" id="cd11386">
    <property type="entry name" value="MCP_signal"/>
    <property type="match status" value="1"/>
</dbReference>
<accession>A0A1S2LLN3</accession>
<dbReference type="EMBL" id="LQXD01000128">
    <property type="protein sequence ID" value="OIJ12345.1"/>
    <property type="molecule type" value="Genomic_DNA"/>
</dbReference>